<dbReference type="Proteomes" id="UP000198900">
    <property type="component" value="Unassembled WGS sequence"/>
</dbReference>
<reference evidence="2" key="1">
    <citation type="submission" date="2016-10" db="EMBL/GenBank/DDBJ databases">
        <authorList>
            <person name="Varghese N."/>
            <person name="Submissions S."/>
        </authorList>
    </citation>
    <scope>NUCLEOTIDE SEQUENCE [LARGE SCALE GENOMIC DNA]</scope>
    <source>
        <strain evidence="2">YR281</strain>
    </source>
</reference>
<dbReference type="EMBL" id="FNDI01000013">
    <property type="protein sequence ID" value="SDI18780.1"/>
    <property type="molecule type" value="Genomic_DNA"/>
</dbReference>
<keyword evidence="3" id="KW-1185">Reference proteome</keyword>
<comment type="caution">
    <text evidence="2">The sequence shown here is derived from an EMBL/GenBank/DDBJ whole genome shotgun (WGS) entry which is preliminary data.</text>
</comment>
<proteinExistence type="predicted"/>
<evidence type="ECO:0000313" key="3">
    <source>
        <dbReference type="Proteomes" id="UP000198900"/>
    </source>
</evidence>
<protein>
    <recommendedName>
        <fullName evidence="4">Bacterial CdiA-CT RNAse A domain-containing protein</fullName>
    </recommendedName>
</protein>
<gene>
    <name evidence="2" type="ORF">SAMN04487926_11363</name>
</gene>
<dbReference type="AlphaFoldDB" id="A0A7Z7FI95"/>
<evidence type="ECO:0000256" key="1">
    <source>
        <dbReference type="SAM" id="SignalP"/>
    </source>
</evidence>
<sequence>MRTSQITLNRVTRRIARRGAIGLVWCAASLATVSAVAQTCRPPANGRWAQWLDAQEDAGGHALACHVGVSVNGLIGRLTNRGGHNGPACAPNGNAASAWSDRSALLNALRPVIDQEGDRYADGAAGDYVINGVARTTVGTVVSASDDGKNRSPCHENKGYVCQKTTTWVAIVRKTPGDCYLLTAYPR</sequence>
<evidence type="ECO:0008006" key="4">
    <source>
        <dbReference type="Google" id="ProtNLM"/>
    </source>
</evidence>
<evidence type="ECO:0000313" key="2">
    <source>
        <dbReference type="EMBL" id="SDI18780.1"/>
    </source>
</evidence>
<organism evidence="2 3">
    <name type="scientific">Paraburkholderia steynii</name>
    <dbReference type="NCBI Taxonomy" id="1245441"/>
    <lineage>
        <taxon>Bacteria</taxon>
        <taxon>Pseudomonadati</taxon>
        <taxon>Pseudomonadota</taxon>
        <taxon>Betaproteobacteria</taxon>
        <taxon>Burkholderiales</taxon>
        <taxon>Burkholderiaceae</taxon>
        <taxon>Paraburkholderia</taxon>
    </lineage>
</organism>
<accession>A0A7Z7FI95</accession>
<keyword evidence="1" id="KW-0732">Signal</keyword>
<feature type="chain" id="PRO_5031559407" description="Bacterial CdiA-CT RNAse A domain-containing protein" evidence="1">
    <location>
        <begin position="38"/>
        <end position="187"/>
    </location>
</feature>
<name>A0A7Z7FI95_9BURK</name>
<feature type="signal peptide" evidence="1">
    <location>
        <begin position="1"/>
        <end position="37"/>
    </location>
</feature>